<organism evidence="8 9">
    <name type="scientific">Colocasia esculenta</name>
    <name type="common">Wild taro</name>
    <name type="synonym">Arum esculentum</name>
    <dbReference type="NCBI Taxonomy" id="4460"/>
    <lineage>
        <taxon>Eukaryota</taxon>
        <taxon>Viridiplantae</taxon>
        <taxon>Streptophyta</taxon>
        <taxon>Embryophyta</taxon>
        <taxon>Tracheophyta</taxon>
        <taxon>Spermatophyta</taxon>
        <taxon>Magnoliopsida</taxon>
        <taxon>Liliopsida</taxon>
        <taxon>Araceae</taxon>
        <taxon>Aroideae</taxon>
        <taxon>Colocasieae</taxon>
        <taxon>Colocasia</taxon>
    </lineage>
</organism>
<keyword evidence="6" id="KW-0732">Signal</keyword>
<dbReference type="InterPro" id="IPR032675">
    <property type="entry name" value="LRR_dom_sf"/>
</dbReference>
<dbReference type="InterPro" id="IPR003591">
    <property type="entry name" value="Leu-rich_rpt_typical-subtyp"/>
</dbReference>
<dbReference type="GO" id="GO:0043531">
    <property type="term" value="F:ADP binding"/>
    <property type="evidence" value="ECO:0007669"/>
    <property type="project" value="InterPro"/>
</dbReference>
<evidence type="ECO:0000256" key="2">
    <source>
        <dbReference type="ARBA" id="ARBA00022614"/>
    </source>
</evidence>
<dbReference type="Pfam" id="PF23559">
    <property type="entry name" value="WHD_DRP"/>
    <property type="match status" value="1"/>
</dbReference>
<dbReference type="SMART" id="SM00369">
    <property type="entry name" value="LRR_TYP"/>
    <property type="match status" value="2"/>
</dbReference>
<dbReference type="GO" id="GO:0009626">
    <property type="term" value="P:plant-type hypersensitive response"/>
    <property type="evidence" value="ECO:0007669"/>
    <property type="project" value="UniProtKB-ARBA"/>
</dbReference>
<dbReference type="InterPro" id="IPR002182">
    <property type="entry name" value="NB-ARC"/>
</dbReference>
<keyword evidence="3" id="KW-0677">Repeat</keyword>
<comment type="similarity">
    <text evidence="1">Belongs to the disease resistance NB-LRR family.</text>
</comment>
<dbReference type="OrthoDB" id="2021138at2759"/>
<protein>
    <recommendedName>
        <fullName evidence="7">AAA+ ATPase domain-containing protein</fullName>
    </recommendedName>
</protein>
<proteinExistence type="inferred from homology"/>
<evidence type="ECO:0000256" key="4">
    <source>
        <dbReference type="ARBA" id="ARBA00022821"/>
    </source>
</evidence>
<keyword evidence="5" id="KW-0547">Nucleotide-binding</keyword>
<dbReference type="SUPFAM" id="SSF52058">
    <property type="entry name" value="L domain-like"/>
    <property type="match status" value="1"/>
</dbReference>
<dbReference type="Gene3D" id="1.10.10.10">
    <property type="entry name" value="Winged helix-like DNA-binding domain superfamily/Winged helix DNA-binding domain"/>
    <property type="match status" value="1"/>
</dbReference>
<dbReference type="PRINTS" id="PR00364">
    <property type="entry name" value="DISEASERSIST"/>
</dbReference>
<keyword evidence="2" id="KW-0433">Leucine-rich repeat</keyword>
<dbReference type="EMBL" id="NMUH01011270">
    <property type="protein sequence ID" value="MQM21594.1"/>
    <property type="molecule type" value="Genomic_DNA"/>
</dbReference>
<keyword evidence="4" id="KW-0611">Plant defense</keyword>
<keyword evidence="5" id="KW-0067">ATP-binding</keyword>
<dbReference type="Pfam" id="PF23598">
    <property type="entry name" value="LRR_14"/>
    <property type="match status" value="1"/>
</dbReference>
<evidence type="ECO:0000256" key="6">
    <source>
        <dbReference type="SAM" id="SignalP"/>
    </source>
</evidence>
<dbReference type="Gene3D" id="3.40.50.300">
    <property type="entry name" value="P-loop containing nucleotide triphosphate hydrolases"/>
    <property type="match status" value="1"/>
</dbReference>
<dbReference type="Gene3D" id="3.80.10.10">
    <property type="entry name" value="Ribonuclease Inhibitor"/>
    <property type="match status" value="1"/>
</dbReference>
<dbReference type="GO" id="GO:0002758">
    <property type="term" value="P:innate immune response-activating signaling pathway"/>
    <property type="evidence" value="ECO:0007669"/>
    <property type="project" value="UniProtKB-ARBA"/>
</dbReference>
<dbReference type="FunFam" id="3.40.50.300:FF:001091">
    <property type="entry name" value="Probable disease resistance protein At1g61300"/>
    <property type="match status" value="1"/>
</dbReference>
<gene>
    <name evidence="8" type="ORF">Taro_054637</name>
</gene>
<dbReference type="Pfam" id="PF00931">
    <property type="entry name" value="NB-ARC"/>
    <property type="match status" value="1"/>
</dbReference>
<dbReference type="InterPro" id="IPR050905">
    <property type="entry name" value="Plant_NBS-LRR"/>
</dbReference>
<feature type="chain" id="PRO_5032778974" description="AAA+ ATPase domain-containing protein" evidence="6">
    <location>
        <begin position="20"/>
        <end position="858"/>
    </location>
</feature>
<dbReference type="InterPro" id="IPR036388">
    <property type="entry name" value="WH-like_DNA-bd_sf"/>
</dbReference>
<evidence type="ECO:0000313" key="9">
    <source>
        <dbReference type="Proteomes" id="UP000652761"/>
    </source>
</evidence>
<evidence type="ECO:0000256" key="3">
    <source>
        <dbReference type="ARBA" id="ARBA00022737"/>
    </source>
</evidence>
<dbReference type="InterPro" id="IPR055414">
    <property type="entry name" value="LRR_R13L4/SHOC2-like"/>
</dbReference>
<accession>A0A843XP91</accession>
<evidence type="ECO:0000256" key="5">
    <source>
        <dbReference type="ARBA" id="ARBA00022840"/>
    </source>
</evidence>
<keyword evidence="9" id="KW-1185">Reference proteome</keyword>
<dbReference type="GO" id="GO:0042742">
    <property type="term" value="P:defense response to bacterium"/>
    <property type="evidence" value="ECO:0007669"/>
    <property type="project" value="UniProtKB-ARBA"/>
</dbReference>
<dbReference type="InterPro" id="IPR042197">
    <property type="entry name" value="Apaf_helical"/>
</dbReference>
<dbReference type="InterPro" id="IPR003593">
    <property type="entry name" value="AAA+_ATPase"/>
</dbReference>
<evidence type="ECO:0000256" key="1">
    <source>
        <dbReference type="ARBA" id="ARBA00008894"/>
    </source>
</evidence>
<dbReference type="PANTHER" id="PTHR33463">
    <property type="entry name" value="NB-ARC DOMAIN-CONTAINING PROTEIN-RELATED"/>
    <property type="match status" value="1"/>
</dbReference>
<dbReference type="InterPro" id="IPR027417">
    <property type="entry name" value="P-loop_NTPase"/>
</dbReference>
<feature type="signal peptide" evidence="6">
    <location>
        <begin position="1"/>
        <end position="19"/>
    </location>
</feature>
<comment type="caution">
    <text evidence="8">The sequence shown here is derived from an EMBL/GenBank/DDBJ whole genome shotgun (WGS) entry which is preliminary data.</text>
</comment>
<dbReference type="GO" id="GO:0005524">
    <property type="term" value="F:ATP binding"/>
    <property type="evidence" value="ECO:0007669"/>
    <property type="project" value="UniProtKB-KW"/>
</dbReference>
<evidence type="ECO:0000313" key="8">
    <source>
        <dbReference type="EMBL" id="MQM21594.1"/>
    </source>
</evidence>
<dbReference type="PANTHER" id="PTHR33463:SF204">
    <property type="entry name" value="NB-ARC DOMAIN-CONTAINING PROTEIN"/>
    <property type="match status" value="1"/>
</dbReference>
<dbReference type="Proteomes" id="UP000652761">
    <property type="component" value="Unassembled WGS sequence"/>
</dbReference>
<dbReference type="FunFam" id="1.10.10.10:FF:000322">
    <property type="entry name" value="Probable disease resistance protein At1g63360"/>
    <property type="match status" value="1"/>
</dbReference>
<name>A0A843XP91_COLES</name>
<reference evidence="8" key="1">
    <citation type="submission" date="2017-07" db="EMBL/GenBank/DDBJ databases">
        <title>Taro Niue Genome Assembly and Annotation.</title>
        <authorList>
            <person name="Atibalentja N."/>
            <person name="Keating K."/>
            <person name="Fields C.J."/>
        </authorList>
    </citation>
    <scope>NUCLEOTIDE SEQUENCE</scope>
    <source>
        <strain evidence="8">Niue_2</strain>
        <tissue evidence="8">Leaf</tissue>
    </source>
</reference>
<evidence type="ECO:0000259" key="7">
    <source>
        <dbReference type="SMART" id="SM00382"/>
    </source>
</evidence>
<dbReference type="InterPro" id="IPR058922">
    <property type="entry name" value="WHD_DRP"/>
</dbReference>
<dbReference type="SUPFAM" id="SSF52540">
    <property type="entry name" value="P-loop containing nucleoside triphosphate hydrolases"/>
    <property type="match status" value="1"/>
</dbReference>
<feature type="domain" description="AAA+ ATPase" evidence="7">
    <location>
        <begin position="78"/>
        <end position="234"/>
    </location>
</feature>
<dbReference type="AlphaFoldDB" id="A0A843XP91"/>
<dbReference type="SMART" id="SM00382">
    <property type="entry name" value="AAA"/>
    <property type="match status" value="1"/>
</dbReference>
<sequence>MDCVTCRSFLWCLWEPVRSTLLSFCDTVDSSDSSSNCLRDRLLACLRGRKVVKFPSSASVVGREETLSEIQGYLKDDAVRIIAIHGMGGVGKTTILKKIYDNLVSAGDDGFDLVVLVTVSRKAVFPVIQQEIGDRLGLTLPRNEGDRAHCLQEALGGKKFLLLLDDVWQKLDLEGIGIPDPRSSTHKKGKVVFATRSEEVCADMEAQVRVKVGVLDEEASWRLFCSRVHPRVPLHDDVVCGLAEVVARKCGGLPLALVTVGKAMSNATAAGHWKEAVRRLRGSPEKIRGMEDVLSIMKFSFDSLLDDVTRECLLYCSLFPEDHSIKIDQLIEYWIGEGFLDAGDLPGSCSIPQAREMGYNIIKKLKNACLLESGQDEDKHVKMHDIVRDMALWLAGNKADRSKRFIACAGKGFADLSGVDGWESARRISFVRQEVVELPSPAVECPNLLTLLLVANPLVRRQETVVVPRNLFEFMPALHVLDLSRANIREIPGEIGLLVELRYLNLSWTKIRQLPEELGKLRDLRELSLWGALELSQIPRKAIITLTRLQRLNLYRCGYSVSFGGVDVDREGISWTDLDFYLGKLEEFSVDVHNTPCLELLATSSKLSRCIKGLRLVNIPDLLSSHLTAALEQLVNVEWLSIEDCHLLEELRIAGGCGQLQNLKYLGLGRLSQLRDVVLVGEPMQGGGHQFLPSIQHLEVDSCKRLQDLGWLRQLPSLEKLLLWSCEGMEAVAPPQEHDGPCNTPALPLLKYMALVNMPVLKSISDGSSTLPSLEVLWVSGCPSLKRLPIDAHSCNKIREIFGSREWWCSLEWGEDGGHGGSKNQLNSLGSTLDEVFHPISSSSRADIAVECRRRFLA</sequence>
<dbReference type="Gene3D" id="1.10.8.430">
    <property type="entry name" value="Helical domain of apoptotic protease-activating factors"/>
    <property type="match status" value="1"/>
</dbReference>